<evidence type="ECO:0000256" key="1">
    <source>
        <dbReference type="SAM" id="MobiDB-lite"/>
    </source>
</evidence>
<protein>
    <submittedName>
        <fullName evidence="2">Uncharacterized protein</fullName>
    </submittedName>
</protein>
<comment type="caution">
    <text evidence="2">The sequence shown here is derived from an EMBL/GenBank/DDBJ whole genome shotgun (WGS) entry which is preliminary data.</text>
</comment>
<feature type="non-terminal residue" evidence="2">
    <location>
        <position position="1"/>
    </location>
</feature>
<evidence type="ECO:0000313" key="2">
    <source>
        <dbReference type="EMBL" id="GMS90412.1"/>
    </source>
</evidence>
<evidence type="ECO:0000313" key="3">
    <source>
        <dbReference type="Proteomes" id="UP001432027"/>
    </source>
</evidence>
<reference evidence="2" key="1">
    <citation type="submission" date="2023-10" db="EMBL/GenBank/DDBJ databases">
        <title>Genome assembly of Pristionchus species.</title>
        <authorList>
            <person name="Yoshida K."/>
            <person name="Sommer R.J."/>
        </authorList>
    </citation>
    <scope>NUCLEOTIDE SEQUENCE</scope>
    <source>
        <strain evidence="2">RS0144</strain>
    </source>
</reference>
<feature type="non-terminal residue" evidence="2">
    <location>
        <position position="102"/>
    </location>
</feature>
<accession>A0AAV5T618</accession>
<feature type="compositionally biased region" description="Low complexity" evidence="1">
    <location>
        <begin position="33"/>
        <end position="56"/>
    </location>
</feature>
<sequence length="102" mass="11274">ITKSDISAKKHDMEYSTMFSSKKNRTSMYNGKSTSPPLSSLTPSSSHSSSSSISHPILHKESKKTQILGEFSSNSRSAQFIPNKTERIIGINGRQMIKINGR</sequence>
<name>A0AAV5T618_9BILA</name>
<dbReference type="AlphaFoldDB" id="A0AAV5T618"/>
<feature type="compositionally biased region" description="Basic and acidic residues" evidence="1">
    <location>
        <begin position="1"/>
        <end position="14"/>
    </location>
</feature>
<dbReference type="Proteomes" id="UP001432027">
    <property type="component" value="Unassembled WGS sequence"/>
</dbReference>
<feature type="compositionally biased region" description="Polar residues" evidence="1">
    <location>
        <begin position="17"/>
        <end position="32"/>
    </location>
</feature>
<keyword evidence="3" id="KW-1185">Reference proteome</keyword>
<feature type="region of interest" description="Disordered" evidence="1">
    <location>
        <begin position="1"/>
        <end position="59"/>
    </location>
</feature>
<proteinExistence type="predicted"/>
<gene>
    <name evidence="2" type="ORF">PENTCL1PPCAC_12587</name>
</gene>
<organism evidence="2 3">
    <name type="scientific">Pristionchus entomophagus</name>
    <dbReference type="NCBI Taxonomy" id="358040"/>
    <lineage>
        <taxon>Eukaryota</taxon>
        <taxon>Metazoa</taxon>
        <taxon>Ecdysozoa</taxon>
        <taxon>Nematoda</taxon>
        <taxon>Chromadorea</taxon>
        <taxon>Rhabditida</taxon>
        <taxon>Rhabditina</taxon>
        <taxon>Diplogasteromorpha</taxon>
        <taxon>Diplogasteroidea</taxon>
        <taxon>Neodiplogasteridae</taxon>
        <taxon>Pristionchus</taxon>
    </lineage>
</organism>
<dbReference type="EMBL" id="BTSX01000003">
    <property type="protein sequence ID" value="GMS90412.1"/>
    <property type="molecule type" value="Genomic_DNA"/>
</dbReference>